<dbReference type="HOGENOM" id="CLU_1528923_0_0_1"/>
<dbReference type="EnsemblMetazoa" id="MESCA011476-RA">
    <property type="protein sequence ID" value="MESCA011476-PA"/>
    <property type="gene ID" value="MESCA011476"/>
</dbReference>
<dbReference type="InterPro" id="IPR015943">
    <property type="entry name" value="WD40/YVTN_repeat-like_dom_sf"/>
</dbReference>
<organism evidence="2 3">
    <name type="scientific">Megaselia scalaris</name>
    <name type="common">Humpbacked fly</name>
    <name type="synonym">Phora scalaris</name>
    <dbReference type="NCBI Taxonomy" id="36166"/>
    <lineage>
        <taxon>Eukaryota</taxon>
        <taxon>Metazoa</taxon>
        <taxon>Ecdysozoa</taxon>
        <taxon>Arthropoda</taxon>
        <taxon>Hexapoda</taxon>
        <taxon>Insecta</taxon>
        <taxon>Pterygota</taxon>
        <taxon>Neoptera</taxon>
        <taxon>Endopterygota</taxon>
        <taxon>Diptera</taxon>
        <taxon>Brachycera</taxon>
        <taxon>Muscomorpha</taxon>
        <taxon>Platypezoidea</taxon>
        <taxon>Phoridae</taxon>
        <taxon>Megaseliini</taxon>
        <taxon>Megaselia</taxon>
    </lineage>
</organism>
<protein>
    <recommendedName>
        <fullName evidence="1">RSE1/DDB1/CPSF1 C-terminal domain-containing protein</fullName>
    </recommendedName>
</protein>
<reference evidence="2" key="2">
    <citation type="submission" date="2015-06" db="UniProtKB">
        <authorList>
            <consortium name="EnsemblMetazoa"/>
        </authorList>
    </citation>
    <scope>IDENTIFICATION</scope>
</reference>
<proteinExistence type="predicted"/>
<dbReference type="GO" id="GO:0005634">
    <property type="term" value="C:nucleus"/>
    <property type="evidence" value="ECO:0007669"/>
    <property type="project" value="InterPro"/>
</dbReference>
<dbReference type="Gene3D" id="2.130.10.10">
    <property type="entry name" value="YVTN repeat-like/Quinoprotein amine dehydrogenase"/>
    <property type="match status" value="1"/>
</dbReference>
<dbReference type="Pfam" id="PF03178">
    <property type="entry name" value="CPSF_A"/>
    <property type="match status" value="1"/>
</dbReference>
<keyword evidence="3" id="KW-1185">Reference proteome</keyword>
<dbReference type="GO" id="GO:0003676">
    <property type="term" value="F:nucleic acid binding"/>
    <property type="evidence" value="ECO:0007669"/>
    <property type="project" value="InterPro"/>
</dbReference>
<accession>T1H5A0</accession>
<dbReference type="AlphaFoldDB" id="T1H5A0"/>
<dbReference type="Proteomes" id="UP000015102">
    <property type="component" value="Unassembled WGS sequence"/>
</dbReference>
<dbReference type="InterPro" id="IPR004871">
    <property type="entry name" value="RSE1/DDB1/CPSF1_C"/>
</dbReference>
<dbReference type="OMA" id="LCIGTNY"/>
<evidence type="ECO:0000259" key="1">
    <source>
        <dbReference type="Pfam" id="PF03178"/>
    </source>
</evidence>
<dbReference type="STRING" id="36166.T1H5A0"/>
<name>T1H5A0_MEGSC</name>
<feature type="domain" description="RSE1/DDB1/CPSF1 C-terminal" evidence="1">
    <location>
        <begin position="24"/>
        <end position="175"/>
    </location>
</feature>
<dbReference type="EMBL" id="CAQQ02174867">
    <property type="status" value="NOT_ANNOTATED_CDS"/>
    <property type="molecule type" value="Genomic_DNA"/>
</dbReference>
<sequence>MVTDAEKNLIIYMYPPPPIVPECSIELDEWEHVTAFKIVSLAYEGTRSGLKEYLCIGTNYNYSEDITSRGRILIYDIVEVVPEPGKPLTKFKLKEIYKKEQKGPVSAITDCLGFLVTSVGQKVYIWQLKDGDLIGVAFIDTNIYVHQMISVKSLIVIADVYKSISILRFQEEYRTL</sequence>
<evidence type="ECO:0000313" key="3">
    <source>
        <dbReference type="Proteomes" id="UP000015102"/>
    </source>
</evidence>
<dbReference type="PANTHER" id="PTHR10644">
    <property type="entry name" value="DNA REPAIR/RNA PROCESSING CPSF FAMILY"/>
    <property type="match status" value="1"/>
</dbReference>
<reference evidence="3" key="1">
    <citation type="submission" date="2013-02" db="EMBL/GenBank/DDBJ databases">
        <authorList>
            <person name="Hughes D."/>
        </authorList>
    </citation>
    <scope>NUCLEOTIDE SEQUENCE</scope>
    <source>
        <strain>Durham</strain>
        <strain evidence="3">NC isolate 2 -- Noor lab</strain>
    </source>
</reference>
<evidence type="ECO:0000313" key="2">
    <source>
        <dbReference type="EnsemblMetazoa" id="MESCA011476-PA"/>
    </source>
</evidence>
<dbReference type="InterPro" id="IPR050358">
    <property type="entry name" value="RSE1/DDB1/CFT1"/>
</dbReference>